<keyword evidence="3" id="KW-0804">Transcription</keyword>
<dbReference type="Proteomes" id="UP000058305">
    <property type="component" value="Chromosome"/>
</dbReference>
<evidence type="ECO:0000313" key="6">
    <source>
        <dbReference type="Proteomes" id="UP000058305"/>
    </source>
</evidence>
<evidence type="ECO:0000256" key="2">
    <source>
        <dbReference type="ARBA" id="ARBA00023125"/>
    </source>
</evidence>
<gene>
    <name evidence="5" type="ORF">AWU67_00800</name>
</gene>
<dbReference type="InterPro" id="IPR000524">
    <property type="entry name" value="Tscrpt_reg_HTH_GntR"/>
</dbReference>
<dbReference type="AlphaFoldDB" id="A0A109QX36"/>
<reference evidence="5 6" key="1">
    <citation type="journal article" date="2016" name="J. Biotechnol.">
        <title>First complete genome sequence of a species in the genus Microterricola, an extremophilic cold active enzyme producing bacterial strain ERGS5:02 isolated from Sikkim Himalaya.</title>
        <authorList>
            <person name="Himanshu"/>
            <person name="Swarnkar M.K."/>
            <person name="Singh D."/>
            <person name="Kumar R."/>
        </authorList>
    </citation>
    <scope>NUCLEOTIDE SEQUENCE [LARGE SCALE GENOMIC DNA]</scope>
    <source>
        <strain evidence="5 6">ERGS5:02</strain>
    </source>
</reference>
<dbReference type="SUPFAM" id="SSF48008">
    <property type="entry name" value="GntR ligand-binding domain-like"/>
    <property type="match status" value="1"/>
</dbReference>
<dbReference type="EMBL" id="CP014145">
    <property type="protein sequence ID" value="AMB57635.1"/>
    <property type="molecule type" value="Genomic_DNA"/>
</dbReference>
<keyword evidence="1" id="KW-0805">Transcription regulation</keyword>
<keyword evidence="2" id="KW-0238">DNA-binding</keyword>
<proteinExistence type="predicted"/>
<evidence type="ECO:0000313" key="5">
    <source>
        <dbReference type="EMBL" id="AMB57635.1"/>
    </source>
</evidence>
<organism evidence="5 6">
    <name type="scientific">Microterricola viridarii</name>
    <dbReference type="NCBI Taxonomy" id="412690"/>
    <lineage>
        <taxon>Bacteria</taxon>
        <taxon>Bacillati</taxon>
        <taxon>Actinomycetota</taxon>
        <taxon>Actinomycetes</taxon>
        <taxon>Micrococcales</taxon>
        <taxon>Microbacteriaceae</taxon>
        <taxon>Microterricola</taxon>
    </lineage>
</organism>
<dbReference type="Pfam" id="PF07729">
    <property type="entry name" value="FCD"/>
    <property type="match status" value="1"/>
</dbReference>
<keyword evidence="6" id="KW-1185">Reference proteome</keyword>
<evidence type="ECO:0000256" key="1">
    <source>
        <dbReference type="ARBA" id="ARBA00023015"/>
    </source>
</evidence>
<evidence type="ECO:0000259" key="4">
    <source>
        <dbReference type="PROSITE" id="PS50949"/>
    </source>
</evidence>
<dbReference type="Gene3D" id="1.10.10.10">
    <property type="entry name" value="Winged helix-like DNA-binding domain superfamily/Winged helix DNA-binding domain"/>
    <property type="match status" value="1"/>
</dbReference>
<dbReference type="InterPro" id="IPR036390">
    <property type="entry name" value="WH_DNA-bd_sf"/>
</dbReference>
<dbReference type="PROSITE" id="PS50949">
    <property type="entry name" value="HTH_GNTR"/>
    <property type="match status" value="1"/>
</dbReference>
<dbReference type="GO" id="GO:0003700">
    <property type="term" value="F:DNA-binding transcription factor activity"/>
    <property type="evidence" value="ECO:0007669"/>
    <property type="project" value="InterPro"/>
</dbReference>
<dbReference type="PANTHER" id="PTHR43537:SF24">
    <property type="entry name" value="GLUCONATE OPERON TRANSCRIPTIONAL REPRESSOR"/>
    <property type="match status" value="1"/>
</dbReference>
<sequence>MPEPKADRPTSPRRLEGALFQSIGDAGRAELVERRLADAITGGLLRAGERLPSESDLARTFGVAPATVRESLLGLRARGLVVTRRGRNGGSFVAEGADPLSHALESLRNSSRLALRDLGAHYAAITAACVRLAARRAVPTEVEQLRTRFERLDEADLEQWRRTLDDVQIELVALSQSARLTREQMRLQAEISPLLRLVDTVAEYRGAQRALLLAVIDAVERGDAAGAVEATEQMVDAVIDALIEMQSRPA</sequence>
<dbReference type="RefSeq" id="WP_067225574.1">
    <property type="nucleotide sequence ID" value="NZ_CP014145.1"/>
</dbReference>
<reference evidence="6" key="2">
    <citation type="submission" date="2016-01" db="EMBL/GenBank/DDBJ databases">
        <title>First complete genome sequence of a species in the genus Microterricola, an extremophilic cold active enzyme producing strain ERGS5:02 isolated from Sikkim Himalaya.</title>
        <authorList>
            <person name="Kumar R."/>
            <person name="Singh D."/>
            <person name="Swarnkar M.K."/>
        </authorList>
    </citation>
    <scope>NUCLEOTIDE SEQUENCE [LARGE SCALE GENOMIC DNA]</scope>
    <source>
        <strain evidence="6">ERGS5:02</strain>
    </source>
</reference>
<feature type="domain" description="HTH gntR-type" evidence="4">
    <location>
        <begin position="26"/>
        <end position="96"/>
    </location>
</feature>
<dbReference type="InterPro" id="IPR008920">
    <property type="entry name" value="TF_FadR/GntR_C"/>
</dbReference>
<dbReference type="GO" id="GO:0003677">
    <property type="term" value="F:DNA binding"/>
    <property type="evidence" value="ECO:0007669"/>
    <property type="project" value="UniProtKB-KW"/>
</dbReference>
<evidence type="ECO:0000256" key="3">
    <source>
        <dbReference type="ARBA" id="ARBA00023163"/>
    </source>
</evidence>
<accession>A0A109QX36</accession>
<dbReference type="InterPro" id="IPR011711">
    <property type="entry name" value="GntR_C"/>
</dbReference>
<name>A0A109QX36_9MICO</name>
<dbReference type="KEGG" id="mvd:AWU67_00800"/>
<dbReference type="SUPFAM" id="SSF46785">
    <property type="entry name" value="Winged helix' DNA-binding domain"/>
    <property type="match status" value="1"/>
</dbReference>
<dbReference type="SMART" id="SM00345">
    <property type="entry name" value="HTH_GNTR"/>
    <property type="match status" value="1"/>
</dbReference>
<protein>
    <submittedName>
        <fullName evidence="5">GntR family transcriptional regulator</fullName>
    </submittedName>
</protein>
<dbReference type="Gene3D" id="1.20.120.530">
    <property type="entry name" value="GntR ligand-binding domain-like"/>
    <property type="match status" value="1"/>
</dbReference>
<dbReference type="PANTHER" id="PTHR43537">
    <property type="entry name" value="TRANSCRIPTIONAL REGULATOR, GNTR FAMILY"/>
    <property type="match status" value="1"/>
</dbReference>
<dbReference type="CDD" id="cd07377">
    <property type="entry name" value="WHTH_GntR"/>
    <property type="match status" value="1"/>
</dbReference>
<dbReference type="Pfam" id="PF00392">
    <property type="entry name" value="GntR"/>
    <property type="match status" value="1"/>
</dbReference>
<dbReference type="InterPro" id="IPR036388">
    <property type="entry name" value="WH-like_DNA-bd_sf"/>
</dbReference>
<dbReference type="PRINTS" id="PR00035">
    <property type="entry name" value="HTHGNTR"/>
</dbReference>